<reference evidence="2" key="1">
    <citation type="submission" date="2013-09" db="EMBL/GenBank/DDBJ databases">
        <title>The Genome Sequence of Anopheles maculatus species B.</title>
        <authorList>
            <consortium name="The Broad Institute Genomics Platform"/>
            <person name="Neafsey D.E."/>
            <person name="Besansky N."/>
            <person name="Howell P."/>
            <person name="Walton C."/>
            <person name="Young S.K."/>
            <person name="Zeng Q."/>
            <person name="Gargeya S."/>
            <person name="Fitzgerald M."/>
            <person name="Haas B."/>
            <person name="Abouelleil A."/>
            <person name="Allen A.W."/>
            <person name="Alvarado L."/>
            <person name="Arachchi H.M."/>
            <person name="Berlin A.M."/>
            <person name="Chapman S.B."/>
            <person name="Gainer-Dewar J."/>
            <person name="Goldberg J."/>
            <person name="Griggs A."/>
            <person name="Gujja S."/>
            <person name="Hansen M."/>
            <person name="Howarth C."/>
            <person name="Imamovic A."/>
            <person name="Ireland A."/>
            <person name="Larimer J."/>
            <person name="McCowan C."/>
            <person name="Murphy C."/>
            <person name="Pearson M."/>
            <person name="Poon T.W."/>
            <person name="Priest M."/>
            <person name="Roberts A."/>
            <person name="Saif S."/>
            <person name="Shea T."/>
            <person name="Sisk P."/>
            <person name="Sykes S."/>
            <person name="Wortman J."/>
            <person name="Nusbaum C."/>
            <person name="Birren B."/>
        </authorList>
    </citation>
    <scope>NUCLEOTIDE SEQUENCE [LARGE SCALE GENOMIC DNA]</scope>
    <source>
        <strain evidence="2">maculatus3</strain>
    </source>
</reference>
<keyword evidence="2" id="KW-1185">Reference proteome</keyword>
<evidence type="ECO:0000313" key="1">
    <source>
        <dbReference type="EnsemblMetazoa" id="AMAM008797-PA"/>
    </source>
</evidence>
<sequence length="495" mass="55781">MSKLEVNLEEKIQVCPYRVSSQSSVVDDAEEFAVLEDPCSRLDSFVAEAEPETIFEWYRLQSFTFGATTFRVVEELLTSVEQNPSSANVELDLNRCGYTNLHVQIVLDGLLRTRPECLTRLDLCRNRLLNAPLARLLANVLEELQTIAQLSLSHNSINDECMGILSKALSNSGVHLFEATHCQVTDRGGSLLFSALAYSDCIEAVDVSWNHLHIASGQAIGRFLSTQKSLQELNLTGNQLYNEAQCICPLLLGTVGNETLQQLDLSWNGLRGEEFGRVLLKAIPQSSLKCLKLEHNLLTALELACIVRMMKKCEVLEQLWLGSNMFDDTVMVDLVRTFMRHPSLNVISLGSYQFIPQAVAKLCRLCKRKYPSKKIIYQGVIRANPARPVDVQEMLLERCRFLAQKPKKAKLKRDFGHLMLQLVAAEDKVLVREEFEQVVKRFRVKLDRSLLEALMDAFEVPKKLVDTGAMAVKYLTKHSTDPPIVKKAKKGKANK</sequence>
<dbReference type="PANTHER" id="PTHR24114">
    <property type="entry name" value="LEUCINE RICH REPEAT FAMILY PROTEIN"/>
    <property type="match status" value="1"/>
</dbReference>
<organism evidence="1 2">
    <name type="scientific">Anopheles maculatus</name>
    <dbReference type="NCBI Taxonomy" id="74869"/>
    <lineage>
        <taxon>Eukaryota</taxon>
        <taxon>Metazoa</taxon>
        <taxon>Ecdysozoa</taxon>
        <taxon>Arthropoda</taxon>
        <taxon>Hexapoda</taxon>
        <taxon>Insecta</taxon>
        <taxon>Pterygota</taxon>
        <taxon>Neoptera</taxon>
        <taxon>Endopterygota</taxon>
        <taxon>Diptera</taxon>
        <taxon>Nematocera</taxon>
        <taxon>Culicoidea</taxon>
        <taxon>Culicidae</taxon>
        <taxon>Anophelinae</taxon>
        <taxon>Anopheles</taxon>
        <taxon>Anopheles maculatus group</taxon>
    </lineage>
</organism>
<dbReference type="AlphaFoldDB" id="A0A182SKX3"/>
<dbReference type="SUPFAM" id="SSF52047">
    <property type="entry name" value="RNI-like"/>
    <property type="match status" value="1"/>
</dbReference>
<dbReference type="VEuPathDB" id="VectorBase:AMAM008797"/>
<dbReference type="PANTHER" id="PTHR24114:SF50">
    <property type="entry name" value="RNI-LIKE PROTEIN"/>
    <property type="match status" value="1"/>
</dbReference>
<dbReference type="Gene3D" id="3.80.10.10">
    <property type="entry name" value="Ribonuclease Inhibitor"/>
    <property type="match status" value="1"/>
</dbReference>
<dbReference type="Pfam" id="PF13516">
    <property type="entry name" value="LRR_6"/>
    <property type="match status" value="1"/>
</dbReference>
<dbReference type="InterPro" id="IPR052394">
    <property type="entry name" value="LRR-containing"/>
</dbReference>
<protein>
    <submittedName>
        <fullName evidence="1">Uncharacterized protein</fullName>
    </submittedName>
</protein>
<dbReference type="EnsemblMetazoa" id="AMAM008797-RA">
    <property type="protein sequence ID" value="AMAM008797-PA"/>
    <property type="gene ID" value="AMAM008797"/>
</dbReference>
<dbReference type="InterPro" id="IPR001611">
    <property type="entry name" value="Leu-rich_rpt"/>
</dbReference>
<dbReference type="InterPro" id="IPR032675">
    <property type="entry name" value="LRR_dom_sf"/>
</dbReference>
<accession>A0A182SKX3</accession>
<name>A0A182SKX3_9DIPT</name>
<reference evidence="1" key="2">
    <citation type="submission" date="2020-05" db="UniProtKB">
        <authorList>
            <consortium name="EnsemblMetazoa"/>
        </authorList>
    </citation>
    <scope>IDENTIFICATION</scope>
    <source>
        <strain evidence="1">maculatus3</strain>
    </source>
</reference>
<proteinExistence type="predicted"/>
<dbReference type="Proteomes" id="UP000075901">
    <property type="component" value="Unassembled WGS sequence"/>
</dbReference>
<evidence type="ECO:0000313" key="2">
    <source>
        <dbReference type="Proteomes" id="UP000075901"/>
    </source>
</evidence>
<dbReference type="SMART" id="SM00368">
    <property type="entry name" value="LRR_RI"/>
    <property type="match status" value="4"/>
</dbReference>